<name>A0A0F9A8P4_9ZZZZ</name>
<comment type="caution">
    <text evidence="1">The sequence shown here is derived from an EMBL/GenBank/DDBJ whole genome shotgun (WGS) entry which is preliminary data.</text>
</comment>
<feature type="non-terminal residue" evidence="1">
    <location>
        <position position="1"/>
    </location>
</feature>
<protein>
    <submittedName>
        <fullName evidence="1">Uncharacterized protein</fullName>
    </submittedName>
</protein>
<gene>
    <name evidence="1" type="ORF">LCGC14_2681730</name>
</gene>
<proteinExistence type="predicted"/>
<accession>A0A0F9A8P4</accession>
<reference evidence="1" key="1">
    <citation type="journal article" date="2015" name="Nature">
        <title>Complex archaea that bridge the gap between prokaryotes and eukaryotes.</title>
        <authorList>
            <person name="Spang A."/>
            <person name="Saw J.H."/>
            <person name="Jorgensen S.L."/>
            <person name="Zaremba-Niedzwiedzka K."/>
            <person name="Martijn J."/>
            <person name="Lind A.E."/>
            <person name="van Eijk R."/>
            <person name="Schleper C."/>
            <person name="Guy L."/>
            <person name="Ettema T.J."/>
        </authorList>
    </citation>
    <scope>NUCLEOTIDE SEQUENCE</scope>
</reference>
<dbReference type="AlphaFoldDB" id="A0A0F9A8P4"/>
<dbReference type="EMBL" id="LAZR01047294">
    <property type="protein sequence ID" value="KKK94550.1"/>
    <property type="molecule type" value="Genomic_DNA"/>
</dbReference>
<organism evidence="1">
    <name type="scientific">marine sediment metagenome</name>
    <dbReference type="NCBI Taxonomy" id="412755"/>
    <lineage>
        <taxon>unclassified sequences</taxon>
        <taxon>metagenomes</taxon>
        <taxon>ecological metagenomes</taxon>
    </lineage>
</organism>
<sequence>ANTHYNSALYIADRTEDYEKRTSLHKTLEEISYVLNDDSLAVAHKNKSIEIERAMKGLLPDFSEYKFSFDLKQHKNLDKKNSGVNKR</sequence>
<evidence type="ECO:0000313" key="1">
    <source>
        <dbReference type="EMBL" id="KKK94550.1"/>
    </source>
</evidence>